<dbReference type="GO" id="GO:0032259">
    <property type="term" value="P:methylation"/>
    <property type="evidence" value="ECO:0007669"/>
    <property type="project" value="UniProtKB-KW"/>
</dbReference>
<evidence type="ECO:0000313" key="3">
    <source>
        <dbReference type="Proteomes" id="UP001060895"/>
    </source>
</evidence>
<gene>
    <name evidence="2" type="ORF">AA12717_3283</name>
</gene>
<keyword evidence="2" id="KW-0808">Transferase</keyword>
<protein>
    <submittedName>
        <fullName evidence="2">Methyltransferase</fullName>
    </submittedName>
</protein>
<proteinExistence type="predicted"/>
<feature type="region of interest" description="Disordered" evidence="1">
    <location>
        <begin position="1"/>
        <end position="28"/>
    </location>
</feature>
<evidence type="ECO:0000313" key="2">
    <source>
        <dbReference type="EMBL" id="GBQ29499.1"/>
    </source>
</evidence>
<dbReference type="SUPFAM" id="SSF53335">
    <property type="entry name" value="S-adenosyl-L-methionine-dependent methyltransferases"/>
    <property type="match status" value="1"/>
</dbReference>
<feature type="compositionally biased region" description="Basic and acidic residues" evidence="1">
    <location>
        <begin position="9"/>
        <end position="19"/>
    </location>
</feature>
<reference evidence="2" key="1">
    <citation type="submission" date="2013-04" db="EMBL/GenBank/DDBJ databases">
        <title>The genome sequencing project of 58 acetic acid bacteria.</title>
        <authorList>
            <person name="Okamoto-Kainuma A."/>
            <person name="Ishikawa M."/>
            <person name="Umino S."/>
            <person name="Koizumi Y."/>
            <person name="Shiwa Y."/>
            <person name="Yoshikawa H."/>
            <person name="Matsutani M."/>
            <person name="Matsushita K."/>
        </authorList>
    </citation>
    <scope>NUCLEOTIDE SEQUENCE</scope>
    <source>
        <strain evidence="2">DSM 12717</strain>
    </source>
</reference>
<dbReference type="Gene3D" id="3.40.50.150">
    <property type="entry name" value="Vaccinia Virus protein VP39"/>
    <property type="match status" value="1"/>
</dbReference>
<keyword evidence="3" id="KW-1185">Reference proteome</keyword>
<name>A0ABQ0PAW2_9PROT</name>
<dbReference type="PANTHER" id="PTHR47739">
    <property type="entry name" value="TRNA1(VAL) (ADENINE(37)-N6)-METHYLTRANSFERASE"/>
    <property type="match status" value="1"/>
</dbReference>
<dbReference type="EMBL" id="BAQP01000317">
    <property type="protein sequence ID" value="GBQ29499.1"/>
    <property type="molecule type" value="Genomic_DNA"/>
</dbReference>
<comment type="caution">
    <text evidence="2">The sequence shown here is derived from an EMBL/GenBank/DDBJ whole genome shotgun (WGS) entry which is preliminary data.</text>
</comment>
<accession>A0ABQ0PAW2</accession>
<dbReference type="PANTHER" id="PTHR47739:SF1">
    <property type="entry name" value="TRNA1(VAL) (ADENINE(37)-N6)-METHYLTRANSFERASE"/>
    <property type="match status" value="1"/>
</dbReference>
<sequence>MSGVRMTVKPKETIHEPTRDPACPAGDSSIDPLSQGTLLGGRVRYRQFRHGYRTGLEPVLMAAAIPARPGQRILEGGCGAGAGLMCLSWRVAGIAGVGVERDARTAALAQANFDENSFGRLRALCAALPDLPAIPDYPAQGGGFDHAFANPPWHRADASASPDARRDLARRAGANDMLSVWVRGLGRQVRHHGTLTLALPAASIDAAIAAMRAHGIGSIRLIPFWPKAGRPARIVLVQGRVGGRGDAALLPGMTLHRADGHFTPEADAVLREGAPLEGL</sequence>
<dbReference type="Proteomes" id="UP001060895">
    <property type="component" value="Unassembled WGS sequence"/>
</dbReference>
<keyword evidence="2" id="KW-0489">Methyltransferase</keyword>
<dbReference type="GO" id="GO:0008168">
    <property type="term" value="F:methyltransferase activity"/>
    <property type="evidence" value="ECO:0007669"/>
    <property type="project" value="UniProtKB-KW"/>
</dbReference>
<organism evidence="2 3">
    <name type="scientific">Gluconacetobacter sacchari DSM 12717</name>
    <dbReference type="NCBI Taxonomy" id="1307940"/>
    <lineage>
        <taxon>Bacteria</taxon>
        <taxon>Pseudomonadati</taxon>
        <taxon>Pseudomonadota</taxon>
        <taxon>Alphaproteobacteria</taxon>
        <taxon>Acetobacterales</taxon>
        <taxon>Acetobacteraceae</taxon>
        <taxon>Gluconacetobacter</taxon>
    </lineage>
</organism>
<dbReference type="RefSeq" id="WP_264813111.1">
    <property type="nucleotide sequence ID" value="NZ_BAQP01000317.1"/>
</dbReference>
<dbReference type="InterPro" id="IPR050210">
    <property type="entry name" value="tRNA_Adenine-N(6)_MTase"/>
</dbReference>
<evidence type="ECO:0000256" key="1">
    <source>
        <dbReference type="SAM" id="MobiDB-lite"/>
    </source>
</evidence>
<dbReference type="InterPro" id="IPR029063">
    <property type="entry name" value="SAM-dependent_MTases_sf"/>
</dbReference>